<reference evidence="4" key="1">
    <citation type="submission" date="2025-08" db="UniProtKB">
        <authorList>
            <consortium name="RefSeq"/>
        </authorList>
    </citation>
    <scope>IDENTIFICATION</scope>
</reference>
<name>A0AAJ7EJH5_PAPXU</name>
<evidence type="ECO:0000256" key="1">
    <source>
        <dbReference type="SAM" id="Coils"/>
    </source>
</evidence>
<dbReference type="Pfam" id="PF01465">
    <property type="entry name" value="GRIP"/>
    <property type="match status" value="1"/>
</dbReference>
<sequence>MCACIECVRRAALLAADLGLTVTRHLQAVNGATSCTQRQCSLMKKMSRNSSRRILEFHDDHCCTGNVIGNFRRSSSLRLRGEKMVQRSPLSTRKLIPIITENSHHKTRSDGSRLPEPSHRPRSHSFNSNNQGKPRKSCLKPQDPCLDRNLSMTDSAHTPPGSPEDLPDDESLHSYGSAATAASVDAGYAPFNGTTFSGRSMRYVLHCSSHAGLAGDEYLTPTQRAQKQIRRLKALLCQAKKDLEKKDSEIFHLTKEVVELRLYKASICSPDEKSNSSEMVTIRENAGEASIEESIKCKESCRQYDVTDSPLFKDQTPTRCRNEMQGSFTDSGHFEDLTNSSLHSKESVLLTNDASCMTEVNDSEEERRILISYYENKIETIMRSHVGDTQELKKAHNDKVESLLQKLADVNTRYSELLPNYEQAKERIHILEKQLEDASKQLEDEEGRHRAMYLQMYNKGVEAAKFETDKESETDVSQGQLNRVSVEELLTQLQITQTELENVRDTAFTTDRSTKSQALLSAKEAVSLWVLGARKAMYRRIVESQKGNKSNVDPEVTLQFLKSAIYYFLTDPENHQGHLNAIENILGFTEAEKKNIRKARAT</sequence>
<dbReference type="Proteomes" id="UP000694872">
    <property type="component" value="Unplaced"/>
</dbReference>
<evidence type="ECO:0000313" key="4">
    <source>
        <dbReference type="RefSeq" id="XP_013179705.1"/>
    </source>
</evidence>
<proteinExistence type="predicted"/>
<feature type="compositionally biased region" description="Basic and acidic residues" evidence="2">
    <location>
        <begin position="102"/>
        <end position="119"/>
    </location>
</feature>
<feature type="coiled-coil region" evidence="1">
    <location>
        <begin position="393"/>
        <end position="448"/>
    </location>
</feature>
<dbReference type="InterPro" id="IPR000237">
    <property type="entry name" value="GRIP_dom"/>
</dbReference>
<gene>
    <name evidence="4" type="primary">LOC106126540</name>
</gene>
<feature type="region of interest" description="Disordered" evidence="2">
    <location>
        <begin position="82"/>
        <end position="173"/>
    </location>
</feature>
<evidence type="ECO:0000259" key="3">
    <source>
        <dbReference type="PROSITE" id="PS50913"/>
    </source>
</evidence>
<dbReference type="KEGG" id="pxu:106126540"/>
<dbReference type="AlphaFoldDB" id="A0AAJ7EJH5"/>
<dbReference type="GeneID" id="106126540"/>
<organism evidence="4">
    <name type="scientific">Papilio xuthus</name>
    <name type="common">Asian swallowtail butterfly</name>
    <dbReference type="NCBI Taxonomy" id="66420"/>
    <lineage>
        <taxon>Eukaryota</taxon>
        <taxon>Metazoa</taxon>
        <taxon>Ecdysozoa</taxon>
        <taxon>Arthropoda</taxon>
        <taxon>Hexapoda</taxon>
        <taxon>Insecta</taxon>
        <taxon>Pterygota</taxon>
        <taxon>Neoptera</taxon>
        <taxon>Endopterygota</taxon>
        <taxon>Lepidoptera</taxon>
        <taxon>Glossata</taxon>
        <taxon>Ditrysia</taxon>
        <taxon>Papilionoidea</taxon>
        <taxon>Papilionidae</taxon>
        <taxon>Papilioninae</taxon>
        <taxon>Papilio</taxon>
    </lineage>
</organism>
<evidence type="ECO:0000256" key="2">
    <source>
        <dbReference type="SAM" id="MobiDB-lite"/>
    </source>
</evidence>
<feature type="domain" description="GRIP" evidence="3">
    <location>
        <begin position="551"/>
        <end position="599"/>
    </location>
</feature>
<keyword evidence="1" id="KW-0175">Coiled coil</keyword>
<dbReference type="RefSeq" id="XP_013179705.1">
    <property type="nucleotide sequence ID" value="XM_013324251.1"/>
</dbReference>
<protein>
    <submittedName>
        <fullName evidence="4">Uncharacterized protein LOC106126540 isoform X1</fullName>
    </submittedName>
</protein>
<dbReference type="PROSITE" id="PS50913">
    <property type="entry name" value="GRIP"/>
    <property type="match status" value="1"/>
</dbReference>
<accession>A0AAJ7EJH5</accession>